<dbReference type="EMBL" id="FCOJ02000037">
    <property type="protein sequence ID" value="SAK74258.1"/>
    <property type="molecule type" value="Genomic_DNA"/>
</dbReference>
<comment type="caution">
    <text evidence="1">The sequence shown here is derived from an EMBL/GenBank/DDBJ whole genome shotgun (WGS) entry which is preliminary data.</text>
</comment>
<reference evidence="1" key="1">
    <citation type="submission" date="2016-01" db="EMBL/GenBank/DDBJ databases">
        <authorList>
            <person name="Peeters C."/>
        </authorList>
    </citation>
    <scope>NUCLEOTIDE SEQUENCE [LARGE SCALE GENOMIC DNA]</scope>
    <source>
        <strain evidence="1">LMG 29325</strain>
    </source>
</reference>
<gene>
    <name evidence="1" type="ORF">AWB82_04638</name>
</gene>
<protein>
    <submittedName>
        <fullName evidence="1">Uncharacterized protein</fullName>
    </submittedName>
</protein>
<name>A0A158BVY5_9BURK</name>
<proteinExistence type="predicted"/>
<dbReference type="Proteomes" id="UP000054596">
    <property type="component" value="Unassembled WGS sequence"/>
</dbReference>
<keyword evidence="2" id="KW-1185">Reference proteome</keyword>
<accession>A0A158BVY5</accession>
<evidence type="ECO:0000313" key="2">
    <source>
        <dbReference type="Proteomes" id="UP000054596"/>
    </source>
</evidence>
<dbReference type="AlphaFoldDB" id="A0A158BVY5"/>
<sequence>MTTCHTYGGEPEHILKVEKIDYLVRLNIGAIPEESGISDWMLLTGDMLYLLARRSGEVSYLHVPLDLKLLESVRESAVRDEGGIYRDSRGEPTPLATYLALFFLQRNVPLQAIRRELDMSEATINRLLDVRHLAGGIDLDSRLPLTRRPTFERKGTCPACRIVGSANSESSARDGGEMR</sequence>
<evidence type="ECO:0000313" key="1">
    <source>
        <dbReference type="EMBL" id="SAK74258.1"/>
    </source>
</evidence>
<organism evidence="1 2">
    <name type="scientific">Caballeronia glebae</name>
    <dbReference type="NCBI Taxonomy" id="1777143"/>
    <lineage>
        <taxon>Bacteria</taxon>
        <taxon>Pseudomonadati</taxon>
        <taxon>Pseudomonadota</taxon>
        <taxon>Betaproteobacteria</taxon>
        <taxon>Burkholderiales</taxon>
        <taxon>Burkholderiaceae</taxon>
        <taxon>Caballeronia</taxon>
    </lineage>
</organism>